<organism evidence="1 2">
    <name type="scientific">Myxococcus xanthus</name>
    <dbReference type="NCBI Taxonomy" id="34"/>
    <lineage>
        <taxon>Bacteria</taxon>
        <taxon>Pseudomonadati</taxon>
        <taxon>Myxococcota</taxon>
        <taxon>Myxococcia</taxon>
        <taxon>Myxococcales</taxon>
        <taxon>Cystobacterineae</taxon>
        <taxon>Myxococcaceae</taxon>
        <taxon>Myxococcus</taxon>
    </lineage>
</organism>
<proteinExistence type="predicted"/>
<protein>
    <submittedName>
        <fullName evidence="1">Uncharacterized protein</fullName>
    </submittedName>
</protein>
<gene>
    <name evidence="1" type="ORF">BHS09_11255</name>
</gene>
<dbReference type="EMBL" id="CP017174">
    <property type="protein sequence ID" value="QDE67512.1"/>
    <property type="molecule type" value="Genomic_DNA"/>
</dbReference>
<evidence type="ECO:0000313" key="1">
    <source>
        <dbReference type="EMBL" id="QDE67512.1"/>
    </source>
</evidence>
<reference evidence="1 2" key="1">
    <citation type="journal article" date="2019" name="Science">
        <title>Social genes are selection hotspots in kin groups of a soil microbe.</title>
        <authorList>
            <person name="Wielgoss S."/>
            <person name="Wolfensberger R."/>
            <person name="Sun L."/>
            <person name="Fiegna F."/>
            <person name="Velicer G.J."/>
        </authorList>
    </citation>
    <scope>NUCLEOTIDE SEQUENCE [LARGE SCALE GENOMIC DNA]</scope>
    <source>
        <strain evidence="1 2">MC3.5.9c15</strain>
    </source>
</reference>
<name>A0AAE6FYD5_MYXXA</name>
<dbReference type="AlphaFoldDB" id="A0AAE6FYD5"/>
<sequence>MGGAFMVKVTVEVPEKSAEAVRKMVRASEAGLAAIRSGKPLNFAEWERRAASNASEVERDMVRRLLRGLYIDAPHVKVDGRLFAQIGRYPASY</sequence>
<accession>A0AAE6FYD5</accession>
<dbReference type="Proteomes" id="UP000320179">
    <property type="component" value="Chromosome"/>
</dbReference>
<evidence type="ECO:0000313" key="2">
    <source>
        <dbReference type="Proteomes" id="UP000320179"/>
    </source>
</evidence>